<feature type="region of interest" description="Disordered" evidence="1">
    <location>
        <begin position="344"/>
        <end position="367"/>
    </location>
</feature>
<keyword evidence="3" id="KW-1185">Reference proteome</keyword>
<gene>
    <name evidence="2" type="ORF">IDM48_11435</name>
</gene>
<feature type="compositionally biased region" description="Polar residues" evidence="1">
    <location>
        <begin position="347"/>
        <end position="359"/>
    </location>
</feature>
<dbReference type="Proteomes" id="UP000516421">
    <property type="component" value="Plasmid p1"/>
</dbReference>
<geneLocation type="plasmid" evidence="2 3">
    <name>p1</name>
</geneLocation>
<organism evidence="2 3">
    <name type="scientific">Rothia amarae</name>
    <dbReference type="NCBI Taxonomy" id="169480"/>
    <lineage>
        <taxon>Bacteria</taxon>
        <taxon>Bacillati</taxon>
        <taxon>Actinomycetota</taxon>
        <taxon>Actinomycetes</taxon>
        <taxon>Micrococcales</taxon>
        <taxon>Micrococcaceae</taxon>
        <taxon>Rothia</taxon>
    </lineage>
</organism>
<evidence type="ECO:0000313" key="3">
    <source>
        <dbReference type="Proteomes" id="UP000516421"/>
    </source>
</evidence>
<dbReference type="AlphaFoldDB" id="A0A7S6WWI8"/>
<dbReference type="RefSeq" id="WP_202939932.1">
    <property type="nucleotide sequence ID" value="NZ_CP062957.1"/>
</dbReference>
<proteinExistence type="predicted"/>
<name>A0A7S6WWI8_9MICC</name>
<protein>
    <submittedName>
        <fullName evidence="2">Uncharacterized protein</fullName>
    </submittedName>
</protein>
<dbReference type="KEGG" id="rama:IDM48_11435"/>
<keyword evidence="2" id="KW-0614">Plasmid</keyword>
<dbReference type="EMBL" id="CP062957">
    <property type="protein sequence ID" value="QOW64900.1"/>
    <property type="molecule type" value="Genomic_DNA"/>
</dbReference>
<sequence>MSSIPATPPHGASTSAQHHIKCTQKQERARKNHVKRPATQPIQWENSTAARLAALPEDHTYTCSPAQWLQAIRDYIDISHRRADFQDTFDKVCEALSYAFNPDTGTLRITWSALAQLATTSISSVQRCLRLLKEHQLLTVIASGRSAAMAPQRQEKKNLAPVYGLTVPTPPSATPDADESFYDENGYLFITDCPSPLRDEKISYYRAIREGLFDQFCKQRYALYAYSHQGALEKKRQGLQDSYPTLKAKQQAITHLVRVLQHHCFDLRSLSATAITGVVQPFFEAGWTVRDVLYALEYRADNSAYNTRGAAGMRSVKKWLTLRMDAWVREESILESRTAVENRQYQESHSSSGALLTQKPSKKVAGPSVEVKRRIKVALLGEARAKHQYPELFS</sequence>
<accession>A0A7S6WWI8</accession>
<feature type="region of interest" description="Disordered" evidence="1">
    <location>
        <begin position="1"/>
        <end position="40"/>
    </location>
</feature>
<evidence type="ECO:0000313" key="2">
    <source>
        <dbReference type="EMBL" id="QOW64900.1"/>
    </source>
</evidence>
<evidence type="ECO:0000256" key="1">
    <source>
        <dbReference type="SAM" id="MobiDB-lite"/>
    </source>
</evidence>
<reference evidence="2 3" key="1">
    <citation type="submission" date="2020-09" db="EMBL/GenBank/DDBJ databases">
        <title>Investigation of environmental microbe.</title>
        <authorList>
            <person name="Ou Y."/>
            <person name="Kang Q."/>
        </authorList>
    </citation>
    <scope>NUCLEOTIDE SEQUENCE [LARGE SCALE GENOMIC DNA]</scope>
    <source>
        <strain evidence="2 3">KJZ-9</strain>
        <plasmid evidence="2 3">p1</plasmid>
    </source>
</reference>